<evidence type="ECO:0000313" key="5">
    <source>
        <dbReference type="EMBL" id="RPF26882.1"/>
    </source>
</evidence>
<keyword evidence="6" id="KW-1185">Reference proteome</keyword>
<keyword evidence="2 5" id="KW-0238">DNA-binding</keyword>
<organism evidence="5 6">
    <name type="scientific">Georgenia muralis</name>
    <dbReference type="NCBI Taxonomy" id="154117"/>
    <lineage>
        <taxon>Bacteria</taxon>
        <taxon>Bacillati</taxon>
        <taxon>Actinomycetota</taxon>
        <taxon>Actinomycetes</taxon>
        <taxon>Micrococcales</taxon>
        <taxon>Bogoriellaceae</taxon>
        <taxon>Georgenia</taxon>
    </lineage>
</organism>
<evidence type="ECO:0000256" key="1">
    <source>
        <dbReference type="ARBA" id="ARBA00023015"/>
    </source>
</evidence>
<dbReference type="Pfam" id="PF00392">
    <property type="entry name" value="GntR"/>
    <property type="match status" value="1"/>
</dbReference>
<dbReference type="InterPro" id="IPR036388">
    <property type="entry name" value="WH-like_DNA-bd_sf"/>
</dbReference>
<dbReference type="InterPro" id="IPR000524">
    <property type="entry name" value="Tscrpt_reg_HTH_GntR"/>
</dbReference>
<dbReference type="SMART" id="SM00895">
    <property type="entry name" value="FCD"/>
    <property type="match status" value="1"/>
</dbReference>
<protein>
    <submittedName>
        <fullName evidence="5">DNA-binding GntR family transcriptional regulator</fullName>
    </submittedName>
</protein>
<dbReference type="Gene3D" id="1.20.120.530">
    <property type="entry name" value="GntR ligand-binding domain-like"/>
    <property type="match status" value="1"/>
</dbReference>
<dbReference type="PROSITE" id="PS50949">
    <property type="entry name" value="HTH_GNTR"/>
    <property type="match status" value="1"/>
</dbReference>
<dbReference type="AlphaFoldDB" id="A0A3N4ZMF9"/>
<dbReference type="SUPFAM" id="SSF48008">
    <property type="entry name" value="GntR ligand-binding domain-like"/>
    <property type="match status" value="1"/>
</dbReference>
<gene>
    <name evidence="5" type="ORF">EDD32_1341</name>
</gene>
<dbReference type="Pfam" id="PF07729">
    <property type="entry name" value="FCD"/>
    <property type="match status" value="1"/>
</dbReference>
<comment type="caution">
    <text evidence="5">The sequence shown here is derived from an EMBL/GenBank/DDBJ whole genome shotgun (WGS) entry which is preliminary data.</text>
</comment>
<evidence type="ECO:0000256" key="2">
    <source>
        <dbReference type="ARBA" id="ARBA00023125"/>
    </source>
</evidence>
<dbReference type="OrthoDB" id="3864082at2"/>
<dbReference type="Proteomes" id="UP000280726">
    <property type="component" value="Unassembled WGS sequence"/>
</dbReference>
<dbReference type="InterPro" id="IPR008920">
    <property type="entry name" value="TF_FadR/GntR_C"/>
</dbReference>
<dbReference type="InterPro" id="IPR011711">
    <property type="entry name" value="GntR_C"/>
</dbReference>
<dbReference type="SMART" id="SM00345">
    <property type="entry name" value="HTH_GNTR"/>
    <property type="match status" value="1"/>
</dbReference>
<dbReference type="Gene3D" id="1.10.10.10">
    <property type="entry name" value="Winged helix-like DNA-binding domain superfamily/Winged helix DNA-binding domain"/>
    <property type="match status" value="1"/>
</dbReference>
<name>A0A3N4ZMF9_9MICO</name>
<dbReference type="InterPro" id="IPR036390">
    <property type="entry name" value="WH_DNA-bd_sf"/>
</dbReference>
<keyword evidence="3" id="KW-0804">Transcription</keyword>
<feature type="domain" description="HTH gntR-type" evidence="4">
    <location>
        <begin position="5"/>
        <end position="72"/>
    </location>
</feature>
<dbReference type="SUPFAM" id="SSF46785">
    <property type="entry name" value="Winged helix' DNA-binding domain"/>
    <property type="match status" value="1"/>
</dbReference>
<dbReference type="GO" id="GO:0003700">
    <property type="term" value="F:DNA-binding transcription factor activity"/>
    <property type="evidence" value="ECO:0007669"/>
    <property type="project" value="InterPro"/>
</dbReference>
<proteinExistence type="predicted"/>
<dbReference type="GO" id="GO:0003677">
    <property type="term" value="F:DNA binding"/>
    <property type="evidence" value="ECO:0007669"/>
    <property type="project" value="UniProtKB-KW"/>
</dbReference>
<accession>A0A3N4ZMF9</accession>
<evidence type="ECO:0000313" key="6">
    <source>
        <dbReference type="Proteomes" id="UP000280726"/>
    </source>
</evidence>
<evidence type="ECO:0000256" key="3">
    <source>
        <dbReference type="ARBA" id="ARBA00023163"/>
    </source>
</evidence>
<dbReference type="PANTHER" id="PTHR43537">
    <property type="entry name" value="TRANSCRIPTIONAL REGULATOR, GNTR FAMILY"/>
    <property type="match status" value="1"/>
</dbReference>
<dbReference type="PANTHER" id="PTHR43537:SF45">
    <property type="entry name" value="GNTR FAMILY REGULATORY PROTEIN"/>
    <property type="match status" value="1"/>
</dbReference>
<keyword evidence="1" id="KW-0805">Transcription regulation</keyword>
<dbReference type="RefSeq" id="WP_123916044.1">
    <property type="nucleotide sequence ID" value="NZ_RKRA01000001.1"/>
</dbReference>
<sequence length="219" mass="23867">MLNRSSLKDQALEVIRQDLVSGEIRPGEIHSAASMAARLGTSSGPVREAMLTLVEQGIMEVVPNRGFRVTDLSDHDLDEVHELRMMLEVPAMGRLAELGLGAHAGAVRTAARRCEEAARRQDLSEFLVTDREFHLGLLELLGNGRLVKFVGQLRDQTRLYGLQVLAREGRLQESAAEHVELLAAIDDGDADRTALVMARHLAHARSDWGPGPATALAPS</sequence>
<evidence type="ECO:0000259" key="4">
    <source>
        <dbReference type="PROSITE" id="PS50949"/>
    </source>
</evidence>
<dbReference type="EMBL" id="RKRA01000001">
    <property type="protein sequence ID" value="RPF26882.1"/>
    <property type="molecule type" value="Genomic_DNA"/>
</dbReference>
<reference evidence="5 6" key="1">
    <citation type="submission" date="2018-11" db="EMBL/GenBank/DDBJ databases">
        <title>Sequencing the genomes of 1000 actinobacteria strains.</title>
        <authorList>
            <person name="Klenk H.-P."/>
        </authorList>
    </citation>
    <scope>NUCLEOTIDE SEQUENCE [LARGE SCALE GENOMIC DNA]</scope>
    <source>
        <strain evidence="5 6">DSM 14418</strain>
    </source>
</reference>